<organism evidence="4">
    <name type="scientific">Noccaea caerulescens</name>
    <name type="common">Alpine penny-cress</name>
    <name type="synonym">Thlaspi caerulescens</name>
    <dbReference type="NCBI Taxonomy" id="107243"/>
    <lineage>
        <taxon>Eukaryota</taxon>
        <taxon>Viridiplantae</taxon>
        <taxon>Streptophyta</taxon>
        <taxon>Embryophyta</taxon>
        <taxon>Tracheophyta</taxon>
        <taxon>Spermatophyta</taxon>
        <taxon>Magnoliopsida</taxon>
        <taxon>eudicotyledons</taxon>
        <taxon>Gunneridae</taxon>
        <taxon>Pentapetalae</taxon>
        <taxon>rosids</taxon>
        <taxon>malvids</taxon>
        <taxon>Brassicales</taxon>
        <taxon>Brassicaceae</taxon>
        <taxon>Coluteocarpeae</taxon>
        <taxon>Noccaea</taxon>
    </lineage>
</organism>
<name>A0A1J3JLW1_NOCCA</name>
<keyword evidence="3" id="KW-0732">Signal</keyword>
<dbReference type="AlphaFoldDB" id="A0A1J3JLW1"/>
<protein>
    <submittedName>
        <fullName evidence="4">Uncharacterized protein</fullName>
    </submittedName>
</protein>
<keyword evidence="2" id="KW-0812">Transmembrane</keyword>
<feature type="region of interest" description="Disordered" evidence="1">
    <location>
        <begin position="90"/>
        <end position="110"/>
    </location>
</feature>
<sequence>MSRVLLFIFCLSALVGLINGRYVSSGSSSDLGSGPISVPYLLLAVFVALLLIGVIIAIHCACARWLKSINNKANLNHVSGQVVGANQMAHGTDLKSSPQSKTVKKGDPSY</sequence>
<keyword evidence="2" id="KW-1133">Transmembrane helix</keyword>
<evidence type="ECO:0000256" key="2">
    <source>
        <dbReference type="SAM" id="Phobius"/>
    </source>
</evidence>
<keyword evidence="2" id="KW-0472">Membrane</keyword>
<feature type="signal peptide" evidence="3">
    <location>
        <begin position="1"/>
        <end position="20"/>
    </location>
</feature>
<evidence type="ECO:0000256" key="3">
    <source>
        <dbReference type="SAM" id="SignalP"/>
    </source>
</evidence>
<gene>
    <name evidence="4" type="ORF">MP_TR17316_c2_g1_i1_g.49293</name>
</gene>
<accession>A0A1J3JLW1</accession>
<evidence type="ECO:0000313" key="4">
    <source>
        <dbReference type="EMBL" id="JAU93471.1"/>
    </source>
</evidence>
<reference evidence="4" key="1">
    <citation type="submission" date="2016-07" db="EMBL/GenBank/DDBJ databases">
        <title>De novo transcriptome assembly of four accessions of the metal hyperaccumulator plant Noccaea caerulescens.</title>
        <authorList>
            <person name="Blande D."/>
            <person name="Halimaa P."/>
            <person name="Tervahauta A.I."/>
            <person name="Aarts M.G."/>
            <person name="Karenlampi S.O."/>
        </authorList>
    </citation>
    <scope>NUCLEOTIDE SEQUENCE</scope>
</reference>
<feature type="chain" id="PRO_5009624185" evidence="3">
    <location>
        <begin position="21"/>
        <end position="110"/>
    </location>
</feature>
<proteinExistence type="predicted"/>
<dbReference type="EMBL" id="GEVM01012467">
    <property type="protein sequence ID" value="JAU93471.1"/>
    <property type="molecule type" value="Transcribed_RNA"/>
</dbReference>
<feature type="transmembrane region" description="Helical" evidence="2">
    <location>
        <begin position="36"/>
        <end position="62"/>
    </location>
</feature>
<evidence type="ECO:0000256" key="1">
    <source>
        <dbReference type="SAM" id="MobiDB-lite"/>
    </source>
</evidence>